<proteinExistence type="predicted"/>
<dbReference type="OrthoDB" id="6380398at2759"/>
<reference evidence="2" key="1">
    <citation type="submission" date="2022-07" db="EMBL/GenBank/DDBJ databases">
        <title>Phylogenomic reconstructions and comparative analyses of Kickxellomycotina fungi.</title>
        <authorList>
            <person name="Reynolds N.K."/>
            <person name="Stajich J.E."/>
            <person name="Barry K."/>
            <person name="Grigoriev I.V."/>
            <person name="Crous P."/>
            <person name="Smith M.E."/>
        </authorList>
    </citation>
    <scope>NUCLEOTIDE SEQUENCE</scope>
    <source>
        <strain evidence="2">BCRC 34381</strain>
    </source>
</reference>
<feature type="signal peptide" evidence="1">
    <location>
        <begin position="1"/>
        <end position="19"/>
    </location>
</feature>
<name>A0A9W8CNN6_9FUNG</name>
<feature type="non-terminal residue" evidence="2">
    <location>
        <position position="153"/>
    </location>
</feature>
<dbReference type="InterPro" id="IPR009003">
    <property type="entry name" value="Peptidase_S1_PA"/>
</dbReference>
<evidence type="ECO:0000313" key="2">
    <source>
        <dbReference type="EMBL" id="KAJ1718676.1"/>
    </source>
</evidence>
<dbReference type="AlphaFoldDB" id="A0A9W8CNN6"/>
<comment type="caution">
    <text evidence="2">The sequence shown here is derived from an EMBL/GenBank/DDBJ whole genome shotgun (WGS) entry which is preliminary data.</text>
</comment>
<evidence type="ECO:0000313" key="3">
    <source>
        <dbReference type="Proteomes" id="UP001143981"/>
    </source>
</evidence>
<feature type="chain" id="PRO_5040794903" evidence="1">
    <location>
        <begin position="20"/>
        <end position="153"/>
    </location>
</feature>
<evidence type="ECO:0000256" key="1">
    <source>
        <dbReference type="SAM" id="SignalP"/>
    </source>
</evidence>
<dbReference type="Proteomes" id="UP001143981">
    <property type="component" value="Unassembled WGS sequence"/>
</dbReference>
<keyword evidence="1" id="KW-0732">Signal</keyword>
<sequence>MRLGHTAFALAAGLSAVLGTPIDDLGTPTLFRRNGTEDLQAFKGALLLKNGQQTSCEIALMYTTVGFVSASCLDFTDSAGKTVNTTTRYEVMISQGLTAPYGRFPATQVTVNPNYDPESFANNIAIIQFGSSGTGDFVNYIASWRPEWSSLYF</sequence>
<keyword evidence="3" id="KW-1185">Reference proteome</keyword>
<organism evidence="2 3">
    <name type="scientific">Coemansia biformis</name>
    <dbReference type="NCBI Taxonomy" id="1286918"/>
    <lineage>
        <taxon>Eukaryota</taxon>
        <taxon>Fungi</taxon>
        <taxon>Fungi incertae sedis</taxon>
        <taxon>Zoopagomycota</taxon>
        <taxon>Kickxellomycotina</taxon>
        <taxon>Kickxellomycetes</taxon>
        <taxon>Kickxellales</taxon>
        <taxon>Kickxellaceae</taxon>
        <taxon>Coemansia</taxon>
    </lineage>
</organism>
<dbReference type="EMBL" id="JANBOI010003282">
    <property type="protein sequence ID" value="KAJ1718676.1"/>
    <property type="molecule type" value="Genomic_DNA"/>
</dbReference>
<accession>A0A9W8CNN6</accession>
<protein>
    <submittedName>
        <fullName evidence="2">Uncharacterized protein</fullName>
    </submittedName>
</protein>
<dbReference type="SUPFAM" id="SSF50494">
    <property type="entry name" value="Trypsin-like serine proteases"/>
    <property type="match status" value="1"/>
</dbReference>
<gene>
    <name evidence="2" type="ORF">LPJ61_006519</name>
</gene>